<dbReference type="RefSeq" id="WP_240546977.1">
    <property type="nucleotide sequence ID" value="NZ_BSPF01000125.1"/>
</dbReference>
<dbReference type="EMBL" id="VLKT01000003">
    <property type="protein sequence ID" value="TWI42229.1"/>
    <property type="molecule type" value="Genomic_DNA"/>
</dbReference>
<feature type="domain" description="Transport-associated OB type 2" evidence="1">
    <location>
        <begin position="36"/>
        <end position="98"/>
    </location>
</feature>
<protein>
    <submittedName>
        <fullName evidence="2">TOBE domain-containing protein</fullName>
    </submittedName>
</protein>
<organism evidence="2 3">
    <name type="scientific">Mesorhizobium tianshanense</name>
    <dbReference type="NCBI Taxonomy" id="39844"/>
    <lineage>
        <taxon>Bacteria</taxon>
        <taxon>Pseudomonadati</taxon>
        <taxon>Pseudomonadota</taxon>
        <taxon>Alphaproteobacteria</taxon>
        <taxon>Hyphomicrobiales</taxon>
        <taxon>Phyllobacteriaceae</taxon>
        <taxon>Mesorhizobium</taxon>
    </lineage>
</organism>
<evidence type="ECO:0000313" key="3">
    <source>
        <dbReference type="Proteomes" id="UP000317122"/>
    </source>
</evidence>
<gene>
    <name evidence="2" type="ORF">IQ26_00602</name>
</gene>
<accession>A0A562PCT0</accession>
<dbReference type="AlphaFoldDB" id="A0A562PCT0"/>
<dbReference type="GO" id="GO:0043190">
    <property type="term" value="C:ATP-binding cassette (ABC) transporter complex"/>
    <property type="evidence" value="ECO:0007669"/>
    <property type="project" value="InterPro"/>
</dbReference>
<comment type="caution">
    <text evidence="2">The sequence shown here is derived from an EMBL/GenBank/DDBJ whole genome shotgun (WGS) entry which is preliminary data.</text>
</comment>
<keyword evidence="3" id="KW-1185">Reference proteome</keyword>
<dbReference type="Proteomes" id="UP000317122">
    <property type="component" value="Unassembled WGS sequence"/>
</dbReference>
<evidence type="ECO:0000313" key="2">
    <source>
        <dbReference type="EMBL" id="TWI42229.1"/>
    </source>
</evidence>
<name>A0A562PCT0_9HYPH</name>
<dbReference type="SUPFAM" id="SSF50331">
    <property type="entry name" value="MOP-like"/>
    <property type="match status" value="1"/>
</dbReference>
<sequence>MTDASCHRVGAPASQQHRFDRHVARQGGRLNPSASTGTTQSATGRVEGVIFIGSRSFYTICLADGVRVRVQIQRSTSTSLPPGEKTEIFWDAENVVILPEA</sequence>
<proteinExistence type="predicted"/>
<dbReference type="InterPro" id="IPR008995">
    <property type="entry name" value="Mo/tungstate-bd_C_term_dom"/>
</dbReference>
<dbReference type="InterPro" id="IPR013611">
    <property type="entry name" value="Transp-assoc_OB_typ2"/>
</dbReference>
<dbReference type="GO" id="GO:0022857">
    <property type="term" value="F:transmembrane transporter activity"/>
    <property type="evidence" value="ECO:0007669"/>
    <property type="project" value="InterPro"/>
</dbReference>
<dbReference type="GO" id="GO:0005524">
    <property type="term" value="F:ATP binding"/>
    <property type="evidence" value="ECO:0007669"/>
    <property type="project" value="InterPro"/>
</dbReference>
<reference evidence="2 3" key="1">
    <citation type="journal article" date="2015" name="Stand. Genomic Sci.">
        <title>Genomic Encyclopedia of Bacterial and Archaeal Type Strains, Phase III: the genomes of soil and plant-associated and newly described type strains.</title>
        <authorList>
            <person name="Whitman W.B."/>
            <person name="Woyke T."/>
            <person name="Klenk H.P."/>
            <person name="Zhou Y."/>
            <person name="Lilburn T.G."/>
            <person name="Beck B.J."/>
            <person name="De Vos P."/>
            <person name="Vandamme P."/>
            <person name="Eisen J.A."/>
            <person name="Garrity G."/>
            <person name="Hugenholtz P."/>
            <person name="Kyrpides N.C."/>
        </authorList>
    </citation>
    <scope>NUCLEOTIDE SEQUENCE [LARGE SCALE GENOMIC DNA]</scope>
    <source>
        <strain evidence="2 3">CGMCC 1.2546</strain>
    </source>
</reference>
<dbReference type="Pfam" id="PF08402">
    <property type="entry name" value="TOBE_2"/>
    <property type="match status" value="1"/>
</dbReference>
<evidence type="ECO:0000259" key="1">
    <source>
        <dbReference type="Pfam" id="PF08402"/>
    </source>
</evidence>